<protein>
    <submittedName>
        <fullName evidence="2">Uncharacterized protein</fullName>
    </submittedName>
</protein>
<evidence type="ECO:0000313" key="3">
    <source>
        <dbReference type="Proteomes" id="UP000229098"/>
    </source>
</evidence>
<keyword evidence="1" id="KW-0472">Membrane</keyword>
<proteinExistence type="predicted"/>
<dbReference type="AlphaFoldDB" id="A0A2M8KXC3"/>
<evidence type="ECO:0000313" key="2">
    <source>
        <dbReference type="EMBL" id="PJE64541.1"/>
    </source>
</evidence>
<dbReference type="Proteomes" id="UP000229098">
    <property type="component" value="Unassembled WGS sequence"/>
</dbReference>
<comment type="caution">
    <text evidence="2">The sequence shown here is derived from an EMBL/GenBank/DDBJ whole genome shotgun (WGS) entry which is preliminary data.</text>
</comment>
<accession>A0A2M8KXC3</accession>
<reference evidence="3" key="1">
    <citation type="submission" date="2017-09" db="EMBL/GenBank/DDBJ databases">
        <title>Depth-based differentiation of microbial function through sediment-hosted aquifers and enrichment of novel symbionts in the deep terrestrial subsurface.</title>
        <authorList>
            <person name="Probst A.J."/>
            <person name="Ladd B."/>
            <person name="Jarett J.K."/>
            <person name="Geller-Mcgrath D.E."/>
            <person name="Sieber C.M.K."/>
            <person name="Emerson J.B."/>
            <person name="Anantharaman K."/>
            <person name="Thomas B.C."/>
            <person name="Malmstrom R."/>
            <person name="Stieglmeier M."/>
            <person name="Klingl A."/>
            <person name="Woyke T."/>
            <person name="Ryan C.M."/>
            <person name="Banfield J.F."/>
        </authorList>
    </citation>
    <scope>NUCLEOTIDE SEQUENCE [LARGE SCALE GENOMIC DNA]</scope>
</reference>
<sequence length="186" mass="19197">MSTHLHNIKQAFTEVFAHTSYIALASVLTLFAFVFAVWFPNLGLIIDVFTTSSAPIVAKLKLIMSLLGGIGTNFSVLSAGYTIAIAILFGILVAMIVYLIRKRQAQLGGGTLATGLGGVFSGILGVGCAACGSFLLMTILASFGATGAIALLPLKGGEFGVVSVGLLVISLAITARKITEPLTCES</sequence>
<evidence type="ECO:0000256" key="1">
    <source>
        <dbReference type="SAM" id="Phobius"/>
    </source>
</evidence>
<organism evidence="2 3">
    <name type="scientific">Candidatus Ryanbacteria bacterium CG10_big_fil_rev_8_21_14_0_10_43_42</name>
    <dbReference type="NCBI Taxonomy" id="1974864"/>
    <lineage>
        <taxon>Bacteria</taxon>
        <taxon>Candidatus Ryaniibacteriota</taxon>
    </lineage>
</organism>
<gene>
    <name evidence="2" type="ORF">COU90_01735</name>
</gene>
<dbReference type="EMBL" id="PFEF01000005">
    <property type="protein sequence ID" value="PJE64541.1"/>
    <property type="molecule type" value="Genomic_DNA"/>
</dbReference>
<feature type="transmembrane region" description="Helical" evidence="1">
    <location>
        <begin position="21"/>
        <end position="39"/>
    </location>
</feature>
<keyword evidence="1" id="KW-0812">Transmembrane</keyword>
<feature type="transmembrane region" description="Helical" evidence="1">
    <location>
        <begin position="74"/>
        <end position="100"/>
    </location>
</feature>
<keyword evidence="1" id="KW-1133">Transmembrane helix</keyword>
<feature type="transmembrane region" description="Helical" evidence="1">
    <location>
        <begin position="159"/>
        <end position="178"/>
    </location>
</feature>
<name>A0A2M8KXC3_9BACT</name>